<feature type="transmembrane region" description="Helical" evidence="1">
    <location>
        <begin position="7"/>
        <end position="29"/>
    </location>
</feature>
<keyword evidence="1" id="KW-0812">Transmembrane</keyword>
<keyword evidence="4" id="KW-1185">Reference proteome</keyword>
<dbReference type="Proteomes" id="UP000198853">
    <property type="component" value="Unassembled WGS sequence"/>
</dbReference>
<feature type="transmembrane region" description="Helical" evidence="1">
    <location>
        <begin position="102"/>
        <end position="131"/>
    </location>
</feature>
<evidence type="ECO:0000313" key="3">
    <source>
        <dbReference type="EMBL" id="SDI57901.1"/>
    </source>
</evidence>
<dbReference type="AlphaFoldDB" id="A0A1G8LQA6"/>
<feature type="transmembrane region" description="Helical" evidence="1">
    <location>
        <begin position="70"/>
        <end position="90"/>
    </location>
</feature>
<dbReference type="RefSeq" id="WP_176764628.1">
    <property type="nucleotide sequence ID" value="NZ_FNEN01000003.1"/>
</dbReference>
<dbReference type="EMBL" id="FNEN01000003">
    <property type="protein sequence ID" value="SDI57901.1"/>
    <property type="molecule type" value="Genomic_DNA"/>
</dbReference>
<keyword evidence="1" id="KW-0472">Membrane</keyword>
<organism evidence="3 4">
    <name type="scientific">Natribacillus halophilus</name>
    <dbReference type="NCBI Taxonomy" id="549003"/>
    <lineage>
        <taxon>Bacteria</taxon>
        <taxon>Bacillati</taxon>
        <taxon>Bacillota</taxon>
        <taxon>Bacilli</taxon>
        <taxon>Bacillales</taxon>
        <taxon>Bacillaceae</taxon>
        <taxon>Natribacillus</taxon>
    </lineage>
</organism>
<name>A0A1G8LQA6_9BACI</name>
<keyword evidence="1" id="KW-1133">Transmembrane helix</keyword>
<dbReference type="InterPro" id="IPR025273">
    <property type="entry name" value="DUF4064"/>
</dbReference>
<reference evidence="3 4" key="1">
    <citation type="submission" date="2016-10" db="EMBL/GenBank/DDBJ databases">
        <authorList>
            <person name="de Groot N.N."/>
        </authorList>
    </citation>
    <scope>NUCLEOTIDE SEQUENCE [LARGE SCALE GENOMIC DNA]</scope>
    <source>
        <strain evidence="3 4">DSM 21771</strain>
    </source>
</reference>
<evidence type="ECO:0000313" key="4">
    <source>
        <dbReference type="Proteomes" id="UP000198853"/>
    </source>
</evidence>
<feature type="domain" description="DUF4064" evidence="2">
    <location>
        <begin position="2"/>
        <end position="111"/>
    </location>
</feature>
<sequence>MKRTAERVLAIIGIVLTSLAFIFAIFMVIGQTGIEQQADLLEQQLMEEPNIQAGEAEMLVQAMIDFGSVIGWWAFIVHAVGLVLGIIGLVKLINRPKTAGILFLVSGGGMLLFTMGIALIYAALFIIAGIMCLVRKPPVNLEPQPE</sequence>
<evidence type="ECO:0000259" key="2">
    <source>
        <dbReference type="Pfam" id="PF13273"/>
    </source>
</evidence>
<accession>A0A1G8LQA6</accession>
<gene>
    <name evidence="3" type="ORF">SAMN04488123_103217</name>
</gene>
<protein>
    <recommendedName>
        <fullName evidence="2">DUF4064 domain-containing protein</fullName>
    </recommendedName>
</protein>
<evidence type="ECO:0000256" key="1">
    <source>
        <dbReference type="SAM" id="Phobius"/>
    </source>
</evidence>
<proteinExistence type="predicted"/>
<dbReference type="Pfam" id="PF13273">
    <property type="entry name" value="DUF4064"/>
    <property type="match status" value="1"/>
</dbReference>